<feature type="compositionally biased region" description="Polar residues" evidence="2">
    <location>
        <begin position="381"/>
        <end position="393"/>
    </location>
</feature>
<protein>
    <submittedName>
        <fullName evidence="4">Ribonuclease H-like domain-containing protein</fullName>
    </submittedName>
</protein>
<feature type="domain" description="GAG-pre-integrase" evidence="3">
    <location>
        <begin position="187"/>
        <end position="252"/>
    </location>
</feature>
<proteinExistence type="predicted"/>
<dbReference type="GO" id="GO:0008270">
    <property type="term" value="F:zinc ion binding"/>
    <property type="evidence" value="ECO:0007669"/>
    <property type="project" value="InterPro"/>
</dbReference>
<evidence type="ECO:0000256" key="2">
    <source>
        <dbReference type="SAM" id="MobiDB-lite"/>
    </source>
</evidence>
<organism evidence="4">
    <name type="scientific">Tanacetum cinerariifolium</name>
    <name type="common">Dalmatian daisy</name>
    <name type="synonym">Chrysanthemum cinerariifolium</name>
    <dbReference type="NCBI Taxonomy" id="118510"/>
    <lineage>
        <taxon>Eukaryota</taxon>
        <taxon>Viridiplantae</taxon>
        <taxon>Streptophyta</taxon>
        <taxon>Embryophyta</taxon>
        <taxon>Tracheophyta</taxon>
        <taxon>Spermatophyta</taxon>
        <taxon>Magnoliopsida</taxon>
        <taxon>eudicotyledons</taxon>
        <taxon>Gunneridae</taxon>
        <taxon>Pentapetalae</taxon>
        <taxon>asterids</taxon>
        <taxon>campanulids</taxon>
        <taxon>Asterales</taxon>
        <taxon>Asteraceae</taxon>
        <taxon>Asteroideae</taxon>
        <taxon>Anthemideae</taxon>
        <taxon>Anthemidinae</taxon>
        <taxon>Tanacetum</taxon>
    </lineage>
</organism>
<dbReference type="InterPro" id="IPR025724">
    <property type="entry name" value="GAG-pre-integrase_dom"/>
</dbReference>
<keyword evidence="1" id="KW-0175">Coiled coil</keyword>
<accession>A0A6L2J5I6</accession>
<evidence type="ECO:0000259" key="3">
    <source>
        <dbReference type="Pfam" id="PF13976"/>
    </source>
</evidence>
<dbReference type="InterPro" id="IPR036875">
    <property type="entry name" value="Znf_CCHC_sf"/>
</dbReference>
<dbReference type="GO" id="GO:0003676">
    <property type="term" value="F:nucleic acid binding"/>
    <property type="evidence" value="ECO:0007669"/>
    <property type="project" value="InterPro"/>
</dbReference>
<feature type="region of interest" description="Disordered" evidence="2">
    <location>
        <begin position="375"/>
        <end position="395"/>
    </location>
</feature>
<feature type="coiled-coil region" evidence="1">
    <location>
        <begin position="427"/>
        <end position="455"/>
    </location>
</feature>
<evidence type="ECO:0000256" key="1">
    <source>
        <dbReference type="SAM" id="Coils"/>
    </source>
</evidence>
<gene>
    <name evidence="4" type="ORF">Tci_003785</name>
</gene>
<dbReference type="EMBL" id="BKCJ010000288">
    <property type="protein sequence ID" value="GEU31807.1"/>
    <property type="molecule type" value="Genomic_DNA"/>
</dbReference>
<reference evidence="4" key="1">
    <citation type="journal article" date="2019" name="Sci. Rep.">
        <title>Draft genome of Tanacetum cinerariifolium, the natural source of mosquito coil.</title>
        <authorList>
            <person name="Yamashiro T."/>
            <person name="Shiraishi A."/>
            <person name="Satake H."/>
            <person name="Nakayama K."/>
        </authorList>
    </citation>
    <scope>NUCLEOTIDE SEQUENCE</scope>
</reference>
<dbReference type="Gene3D" id="4.10.60.10">
    <property type="entry name" value="Zinc finger, CCHC-type"/>
    <property type="match status" value="1"/>
</dbReference>
<dbReference type="Pfam" id="PF13976">
    <property type="entry name" value="gag_pre-integrs"/>
    <property type="match status" value="1"/>
</dbReference>
<dbReference type="SUPFAM" id="SSF57756">
    <property type="entry name" value="Retrovirus zinc finger-like domains"/>
    <property type="match status" value="1"/>
</dbReference>
<name>A0A6L2J5I6_TANCI</name>
<sequence>MAMLTMRARRFLKKTGRKLSVDGSETIGFDKSNVECYYYHKKGHFARECRAPRHQDNKQTEVTRRNVPVETLALTTLVSCNGLGLEEFVSEPIVSEPTLKKPVVETSEAKASADKPKVNTIKSKTVNTVRPKAVVNVIQGNVVNAAKASAWNMSCLTDFKEIDGGYVAFGGNPKGGKITGKVPKKNNMYSIDLKNIIPKGGLTCLFAKATSDESKLWHRRLRHLNFKTMNKLVKGNLVRENQSNGNAGTKACDDAVGLSARIESSDDDQSLGEEDASKQGRIADIDVDEGIILVDETTEIQGRFDDDVMFDADKDLQGEKVIIEQEVVVDKEPIVDVAKVSAATTVTIDDITLAKALEALKTSKPKIRGIVIKDHQEPSESKTTTTVSSQQPSHVKVQDKGKGIKVESEMPMKKKDQISLDKELAFRLQAKKEEKEEEERLVREKAQRIKEVNIDWDAQRIKEVNIDWDDV</sequence>
<evidence type="ECO:0000313" key="4">
    <source>
        <dbReference type="EMBL" id="GEU31807.1"/>
    </source>
</evidence>
<comment type="caution">
    <text evidence="4">The sequence shown here is derived from an EMBL/GenBank/DDBJ whole genome shotgun (WGS) entry which is preliminary data.</text>
</comment>
<dbReference type="AlphaFoldDB" id="A0A6L2J5I6"/>